<gene>
    <name evidence="2" type="ORF">PILCRDRAFT_68044</name>
</gene>
<dbReference type="SUPFAM" id="SSF53474">
    <property type="entry name" value="alpha/beta-Hydrolases"/>
    <property type="match status" value="1"/>
</dbReference>
<dbReference type="OrthoDB" id="10260961at2759"/>
<evidence type="ECO:0000313" key="2">
    <source>
        <dbReference type="EMBL" id="KIM84165.1"/>
    </source>
</evidence>
<feature type="domain" description="Xaa-Pro dipeptidyl-peptidase-like" evidence="1">
    <location>
        <begin position="8"/>
        <end position="98"/>
    </location>
</feature>
<dbReference type="AlphaFoldDB" id="A0A0C3FII1"/>
<keyword evidence="3" id="KW-1185">Reference proteome</keyword>
<dbReference type="InterPro" id="IPR029058">
    <property type="entry name" value="AB_hydrolase_fold"/>
</dbReference>
<dbReference type="Pfam" id="PF02129">
    <property type="entry name" value="Peptidase_S15"/>
    <property type="match status" value="1"/>
</dbReference>
<sequence length="231" mass="25457">MLILLPTGVSLEADLEAPTGSQDSQQNKLAILLHPWSWLGGSMNDQVLHTVSLPLLRRNYHVLRFNSRGVGRSTGWSSFTGMNEGKDLRAVVQWGLDNVPDVRSILIVGYSHGSLIASLQPVLPPPIKTSHILLSYPLSTRGLITLFHTSKYTSALTELINNPSSNTLIIFGTRDDFTGEGVYDGWVQTLQKETDGEGKGCLQFAKVDGATHFWAGEYGRQLQRLIEAWLA</sequence>
<evidence type="ECO:0000313" key="3">
    <source>
        <dbReference type="Proteomes" id="UP000054166"/>
    </source>
</evidence>
<reference evidence="3" key="2">
    <citation type="submission" date="2015-01" db="EMBL/GenBank/DDBJ databases">
        <title>Evolutionary Origins and Diversification of the Mycorrhizal Mutualists.</title>
        <authorList>
            <consortium name="DOE Joint Genome Institute"/>
            <consortium name="Mycorrhizal Genomics Consortium"/>
            <person name="Kohler A."/>
            <person name="Kuo A."/>
            <person name="Nagy L.G."/>
            <person name="Floudas D."/>
            <person name="Copeland A."/>
            <person name="Barry K.W."/>
            <person name="Cichocki N."/>
            <person name="Veneault-Fourrey C."/>
            <person name="LaButti K."/>
            <person name="Lindquist E.A."/>
            <person name="Lipzen A."/>
            <person name="Lundell T."/>
            <person name="Morin E."/>
            <person name="Murat C."/>
            <person name="Riley R."/>
            <person name="Ohm R."/>
            <person name="Sun H."/>
            <person name="Tunlid A."/>
            <person name="Henrissat B."/>
            <person name="Grigoriev I.V."/>
            <person name="Hibbett D.S."/>
            <person name="Martin F."/>
        </authorList>
    </citation>
    <scope>NUCLEOTIDE SEQUENCE [LARGE SCALE GENOMIC DNA]</scope>
    <source>
        <strain evidence="3">F 1598</strain>
    </source>
</reference>
<dbReference type="EMBL" id="KN832988">
    <property type="protein sequence ID" value="KIM84165.1"/>
    <property type="molecule type" value="Genomic_DNA"/>
</dbReference>
<organism evidence="2 3">
    <name type="scientific">Piloderma croceum (strain F 1598)</name>
    <dbReference type="NCBI Taxonomy" id="765440"/>
    <lineage>
        <taxon>Eukaryota</taxon>
        <taxon>Fungi</taxon>
        <taxon>Dikarya</taxon>
        <taxon>Basidiomycota</taxon>
        <taxon>Agaricomycotina</taxon>
        <taxon>Agaricomycetes</taxon>
        <taxon>Agaricomycetidae</taxon>
        <taxon>Atheliales</taxon>
        <taxon>Atheliaceae</taxon>
        <taxon>Piloderma</taxon>
    </lineage>
</organism>
<dbReference type="Proteomes" id="UP000054166">
    <property type="component" value="Unassembled WGS sequence"/>
</dbReference>
<dbReference type="InParanoid" id="A0A0C3FII1"/>
<name>A0A0C3FII1_PILCF</name>
<dbReference type="GO" id="GO:0016787">
    <property type="term" value="F:hydrolase activity"/>
    <property type="evidence" value="ECO:0007669"/>
    <property type="project" value="InterPro"/>
</dbReference>
<protein>
    <recommendedName>
        <fullName evidence="1">Xaa-Pro dipeptidyl-peptidase-like domain-containing protein</fullName>
    </recommendedName>
</protein>
<dbReference type="PANTHER" id="PTHR42103:SF2">
    <property type="entry name" value="AB HYDROLASE-1 DOMAIN-CONTAINING PROTEIN"/>
    <property type="match status" value="1"/>
</dbReference>
<dbReference type="HOGENOM" id="CLU_035149_1_0_1"/>
<accession>A0A0C3FII1</accession>
<dbReference type="Gene3D" id="3.40.50.1820">
    <property type="entry name" value="alpha/beta hydrolase"/>
    <property type="match status" value="1"/>
</dbReference>
<proteinExistence type="predicted"/>
<dbReference type="PANTHER" id="PTHR42103">
    <property type="entry name" value="ALPHA/BETA-HYDROLASES SUPERFAMILY PROTEIN"/>
    <property type="match status" value="1"/>
</dbReference>
<dbReference type="STRING" id="765440.A0A0C3FII1"/>
<reference evidence="2 3" key="1">
    <citation type="submission" date="2014-04" db="EMBL/GenBank/DDBJ databases">
        <authorList>
            <consortium name="DOE Joint Genome Institute"/>
            <person name="Kuo A."/>
            <person name="Tarkka M."/>
            <person name="Buscot F."/>
            <person name="Kohler A."/>
            <person name="Nagy L.G."/>
            <person name="Floudas D."/>
            <person name="Copeland A."/>
            <person name="Barry K.W."/>
            <person name="Cichocki N."/>
            <person name="Veneault-Fourrey C."/>
            <person name="LaButti K."/>
            <person name="Lindquist E.A."/>
            <person name="Lipzen A."/>
            <person name="Lundell T."/>
            <person name="Morin E."/>
            <person name="Murat C."/>
            <person name="Sun H."/>
            <person name="Tunlid A."/>
            <person name="Henrissat B."/>
            <person name="Grigoriev I.V."/>
            <person name="Hibbett D.S."/>
            <person name="Martin F."/>
            <person name="Nordberg H.P."/>
            <person name="Cantor M.N."/>
            <person name="Hua S.X."/>
        </authorList>
    </citation>
    <scope>NUCLEOTIDE SEQUENCE [LARGE SCALE GENOMIC DNA]</scope>
    <source>
        <strain evidence="2 3">F 1598</strain>
    </source>
</reference>
<dbReference type="InterPro" id="IPR000383">
    <property type="entry name" value="Xaa-Pro-like_dom"/>
</dbReference>
<evidence type="ECO:0000259" key="1">
    <source>
        <dbReference type="Pfam" id="PF02129"/>
    </source>
</evidence>